<evidence type="ECO:0000313" key="2">
    <source>
        <dbReference type="EMBL" id="PXX78497.1"/>
    </source>
</evidence>
<reference evidence="2 3" key="1">
    <citation type="submission" date="2018-05" db="EMBL/GenBank/DDBJ databases">
        <title>Genomic Encyclopedia of Type Strains, Phase IV (KMG-IV): sequencing the most valuable type-strain genomes for metagenomic binning, comparative biology and taxonomic classification.</title>
        <authorList>
            <person name="Goeker M."/>
        </authorList>
    </citation>
    <scope>NUCLEOTIDE SEQUENCE [LARGE SCALE GENOMIC DNA]</scope>
    <source>
        <strain evidence="2 3">JC118</strain>
    </source>
</reference>
<evidence type="ECO:0000259" key="1">
    <source>
        <dbReference type="SMART" id="SM00849"/>
    </source>
</evidence>
<protein>
    <submittedName>
        <fullName evidence="2">Glyoxylase-like metal-dependent hydrolase (Beta-lactamase superfamily II)</fullName>
    </submittedName>
</protein>
<feature type="domain" description="Metallo-beta-lactamase" evidence="1">
    <location>
        <begin position="71"/>
        <end position="263"/>
    </location>
</feature>
<dbReference type="InterPro" id="IPR036866">
    <property type="entry name" value="RibonucZ/Hydroxyglut_hydro"/>
</dbReference>
<dbReference type="AlphaFoldDB" id="A0A2V2F6L3"/>
<keyword evidence="2" id="KW-0378">Hydrolase</keyword>
<accession>A0A2V2F6L3</accession>
<proteinExistence type="predicted"/>
<dbReference type="InterPro" id="IPR050855">
    <property type="entry name" value="NDM-1-like"/>
</dbReference>
<dbReference type="PANTHER" id="PTHR42951:SF22">
    <property type="entry name" value="METALLO BETA-LACTAMASE SUPERFAMILY LIPOPROTEIN"/>
    <property type="match status" value="1"/>
</dbReference>
<dbReference type="SUPFAM" id="SSF56281">
    <property type="entry name" value="Metallo-hydrolase/oxidoreductase"/>
    <property type="match status" value="1"/>
</dbReference>
<dbReference type="PANTHER" id="PTHR42951">
    <property type="entry name" value="METALLO-BETA-LACTAMASE DOMAIN-CONTAINING"/>
    <property type="match status" value="1"/>
</dbReference>
<dbReference type="InterPro" id="IPR001279">
    <property type="entry name" value="Metallo-B-lactamas"/>
</dbReference>
<sequence>MKGYREIESQLKSKRIVFRESESPLKWPFMKILREQSKTKMTFACNPYAEVYKFRDNVYGIFTESLDGMGDPWMYLIEGPKKALLVDTGFGCGDLKGLIREIIHDKELIVVNTHSHYDHAYGNAQFDKIYCHENEVFRMKRTQNPHIWDYLFDKDGKCIWTEFDRNDLVSYKDYEIIPIPDNYIFDLGDGYEVEAMLIPGHTPGQCGYLDKHNHILFSGDTSHFGQQIAEEPNTHFCSVNEYVKALRKIVARIDEIEGVFPGHGAVDQTNTVLTNWLEAAEAVLADPQSYDYKREVERNGERFIQYGKKIYQGSQLTYTMQHILKEASE</sequence>
<gene>
    <name evidence="2" type="ORF">DES51_10738</name>
</gene>
<dbReference type="EMBL" id="QJKH01000007">
    <property type="protein sequence ID" value="PXX78497.1"/>
    <property type="molecule type" value="Genomic_DNA"/>
</dbReference>
<organism evidence="2 3">
    <name type="scientific">Dielma fastidiosa</name>
    <dbReference type="NCBI Taxonomy" id="1034346"/>
    <lineage>
        <taxon>Bacteria</taxon>
        <taxon>Bacillati</taxon>
        <taxon>Bacillota</taxon>
        <taxon>Erysipelotrichia</taxon>
        <taxon>Erysipelotrichales</taxon>
        <taxon>Erysipelotrichaceae</taxon>
        <taxon>Dielma</taxon>
    </lineage>
</organism>
<dbReference type="RefSeq" id="WP_022939293.1">
    <property type="nucleotide sequence ID" value="NZ_CABKRQ010000008.1"/>
</dbReference>
<dbReference type="SMART" id="SM00849">
    <property type="entry name" value="Lactamase_B"/>
    <property type="match status" value="1"/>
</dbReference>
<dbReference type="STRING" id="1034346.GCA_000313565_03015"/>
<evidence type="ECO:0000313" key="3">
    <source>
        <dbReference type="Proteomes" id="UP000247612"/>
    </source>
</evidence>
<comment type="caution">
    <text evidence="2">The sequence shown here is derived from an EMBL/GenBank/DDBJ whole genome shotgun (WGS) entry which is preliminary data.</text>
</comment>
<keyword evidence="3" id="KW-1185">Reference proteome</keyword>
<dbReference type="GO" id="GO:0016787">
    <property type="term" value="F:hydrolase activity"/>
    <property type="evidence" value="ECO:0007669"/>
    <property type="project" value="UniProtKB-KW"/>
</dbReference>
<dbReference type="Gene3D" id="3.60.15.10">
    <property type="entry name" value="Ribonuclease Z/Hydroxyacylglutathione hydrolase-like"/>
    <property type="match status" value="1"/>
</dbReference>
<dbReference type="OrthoDB" id="9761531at2"/>
<name>A0A2V2F6L3_9FIRM</name>
<dbReference type="Pfam" id="PF00753">
    <property type="entry name" value="Lactamase_B"/>
    <property type="match status" value="1"/>
</dbReference>
<dbReference type="Proteomes" id="UP000247612">
    <property type="component" value="Unassembled WGS sequence"/>
</dbReference>